<dbReference type="GO" id="GO:0009089">
    <property type="term" value="P:lysine biosynthetic process via diaminopimelate"/>
    <property type="evidence" value="ECO:0007669"/>
    <property type="project" value="InterPro"/>
</dbReference>
<accession>A0A9W7C064</accession>
<organism evidence="7 8">
    <name type="scientific">Triparma strigata</name>
    <dbReference type="NCBI Taxonomy" id="1606541"/>
    <lineage>
        <taxon>Eukaryota</taxon>
        <taxon>Sar</taxon>
        <taxon>Stramenopiles</taxon>
        <taxon>Ochrophyta</taxon>
        <taxon>Bolidophyceae</taxon>
        <taxon>Parmales</taxon>
        <taxon>Triparmaceae</taxon>
        <taxon>Triparma</taxon>
    </lineage>
</organism>
<dbReference type="AlphaFoldDB" id="A0A9W7C064"/>
<dbReference type="OrthoDB" id="5034579at2759"/>
<feature type="domain" description="Orn/DAP/Arg decarboxylase 2 N-terminal" evidence="6">
    <location>
        <begin position="50"/>
        <end position="283"/>
    </location>
</feature>
<dbReference type="SUPFAM" id="SSF51419">
    <property type="entry name" value="PLP-binding barrel"/>
    <property type="match status" value="1"/>
</dbReference>
<dbReference type="PANTHER" id="PTHR43727:SF2">
    <property type="entry name" value="GROUP IV DECARBOXYLASE"/>
    <property type="match status" value="1"/>
</dbReference>
<keyword evidence="8" id="KW-1185">Reference proteome</keyword>
<dbReference type="InterPro" id="IPR000183">
    <property type="entry name" value="Orn/DAP/Arg_de-COase"/>
</dbReference>
<comment type="caution">
    <text evidence="7">The sequence shown here is derived from an EMBL/GenBank/DDBJ whole genome shotgun (WGS) entry which is preliminary data.</text>
</comment>
<dbReference type="SUPFAM" id="SSF50621">
    <property type="entry name" value="Alanine racemase C-terminal domain-like"/>
    <property type="match status" value="1"/>
</dbReference>
<keyword evidence="4" id="KW-0456">Lyase</keyword>
<dbReference type="InterPro" id="IPR002986">
    <property type="entry name" value="DAP_deCOOHase_LysA"/>
</dbReference>
<dbReference type="CDD" id="cd06828">
    <property type="entry name" value="PLPDE_III_DapDC"/>
    <property type="match status" value="1"/>
</dbReference>
<dbReference type="Gene3D" id="2.40.37.10">
    <property type="entry name" value="Lyase, Ornithine Decarboxylase, Chain A, domain 1"/>
    <property type="match status" value="1"/>
</dbReference>
<evidence type="ECO:0000256" key="2">
    <source>
        <dbReference type="ARBA" id="ARBA00022793"/>
    </source>
</evidence>
<evidence type="ECO:0000313" key="7">
    <source>
        <dbReference type="EMBL" id="GMH97606.1"/>
    </source>
</evidence>
<protein>
    <recommendedName>
        <fullName evidence="6">Orn/DAP/Arg decarboxylase 2 N-terminal domain-containing protein</fullName>
    </recommendedName>
</protein>
<dbReference type="Proteomes" id="UP001165085">
    <property type="component" value="Unassembled WGS sequence"/>
</dbReference>
<evidence type="ECO:0000259" key="6">
    <source>
        <dbReference type="Pfam" id="PF02784"/>
    </source>
</evidence>
<dbReference type="GO" id="GO:0008836">
    <property type="term" value="F:diaminopimelate decarboxylase activity"/>
    <property type="evidence" value="ECO:0007669"/>
    <property type="project" value="InterPro"/>
</dbReference>
<evidence type="ECO:0000256" key="3">
    <source>
        <dbReference type="ARBA" id="ARBA00022898"/>
    </source>
</evidence>
<evidence type="ECO:0000313" key="8">
    <source>
        <dbReference type="Proteomes" id="UP001165085"/>
    </source>
</evidence>
<dbReference type="InterPro" id="IPR029066">
    <property type="entry name" value="PLP-binding_barrel"/>
</dbReference>
<feature type="active site" description="Proton donor" evidence="5">
    <location>
        <position position="347"/>
    </location>
</feature>
<evidence type="ECO:0000256" key="5">
    <source>
        <dbReference type="PIRSR" id="PIRSR600183-50"/>
    </source>
</evidence>
<dbReference type="PANTHER" id="PTHR43727">
    <property type="entry name" value="DIAMINOPIMELATE DECARBOXYLASE"/>
    <property type="match status" value="1"/>
</dbReference>
<keyword evidence="3 5" id="KW-0663">Pyridoxal phosphate</keyword>
<dbReference type="InterPro" id="IPR009006">
    <property type="entry name" value="Ala_racemase/Decarboxylase_C"/>
</dbReference>
<dbReference type="PRINTS" id="PR01179">
    <property type="entry name" value="ODADCRBXLASE"/>
</dbReference>
<proteinExistence type="predicted"/>
<sequence length="427" mass="46113">MEAAKSRFLTAEQLDALAPSVGRTPFFAYSREGLTSSADSALSFPNAYGLTVRYAMKASPTLSILKLFRSKGIKIDASSVFEVERALRAGYDYSDISLSTQELSSEFIPYVEKGLKLNCCSLNQLRSFGSAFKGTGKKCGIRINPGVGSGGFSSSTTGFSKTNVGGPTSSFGIWVGSFTDGSIQNIVEEYGIKVERIHTHIGSGSDPEVWKSVAKKSLEFAEYFDSVETLNLGGGYKVGRNEGEESTDLAECGGTVKNAFEEFKEKTGRSIKLEIEPGTFLTANNGALVSRVQDIVETDDYKFYKLDSGMTDVLRPSLYGAIHPCTILPTSEEGRGTEEVVIVGHCCESGDLMTPLPGDPEALGKREVTKAQVGDYCVIDGSGAYCSGMSCKNYNSFPEAAEVMVWEGGGEVIRKRQSVEQIWENEL</sequence>
<dbReference type="Pfam" id="PF02784">
    <property type="entry name" value="Orn_Arg_deC_N"/>
    <property type="match status" value="1"/>
</dbReference>
<keyword evidence="2" id="KW-0210">Decarboxylase</keyword>
<dbReference type="EMBL" id="BRXY01000499">
    <property type="protein sequence ID" value="GMH97606.1"/>
    <property type="molecule type" value="Genomic_DNA"/>
</dbReference>
<feature type="modified residue" description="N6-(pyridoxal phosphate)lysine" evidence="5">
    <location>
        <position position="57"/>
    </location>
</feature>
<dbReference type="Gene3D" id="3.20.20.10">
    <property type="entry name" value="Alanine racemase"/>
    <property type="match status" value="1"/>
</dbReference>
<gene>
    <name evidence="7" type="ORF">TrST_g10665</name>
</gene>
<dbReference type="PRINTS" id="PR01181">
    <property type="entry name" value="DAPDCRBXLASE"/>
</dbReference>
<reference evidence="8" key="1">
    <citation type="journal article" date="2023" name="Commun. Biol.">
        <title>Genome analysis of Parmales, the sister group of diatoms, reveals the evolutionary specialization of diatoms from phago-mixotrophs to photoautotrophs.</title>
        <authorList>
            <person name="Ban H."/>
            <person name="Sato S."/>
            <person name="Yoshikawa S."/>
            <person name="Yamada K."/>
            <person name="Nakamura Y."/>
            <person name="Ichinomiya M."/>
            <person name="Sato N."/>
            <person name="Blanc-Mathieu R."/>
            <person name="Endo H."/>
            <person name="Kuwata A."/>
            <person name="Ogata H."/>
        </authorList>
    </citation>
    <scope>NUCLEOTIDE SEQUENCE [LARGE SCALE GENOMIC DNA]</scope>
    <source>
        <strain evidence="8">NIES 3701</strain>
    </source>
</reference>
<dbReference type="InterPro" id="IPR022644">
    <property type="entry name" value="De-COase2_N"/>
</dbReference>
<evidence type="ECO:0000256" key="1">
    <source>
        <dbReference type="ARBA" id="ARBA00001933"/>
    </source>
</evidence>
<comment type="cofactor">
    <cofactor evidence="1 5">
        <name>pyridoxal 5'-phosphate</name>
        <dbReference type="ChEBI" id="CHEBI:597326"/>
    </cofactor>
</comment>
<evidence type="ECO:0000256" key="4">
    <source>
        <dbReference type="ARBA" id="ARBA00023239"/>
    </source>
</evidence>
<name>A0A9W7C064_9STRA</name>